<evidence type="ECO:0000313" key="10">
    <source>
        <dbReference type="Proteomes" id="UP000306102"/>
    </source>
</evidence>
<dbReference type="PANTHER" id="PTHR12446">
    <property type="entry name" value="TESMIN/TSO1-RELATED"/>
    <property type="match status" value="1"/>
</dbReference>
<dbReference type="InterPro" id="IPR005172">
    <property type="entry name" value="CRC"/>
</dbReference>
<evidence type="ECO:0000256" key="5">
    <source>
        <dbReference type="ARBA" id="ARBA00023242"/>
    </source>
</evidence>
<dbReference type="GO" id="GO:0006355">
    <property type="term" value="P:regulation of DNA-templated transcription"/>
    <property type="evidence" value="ECO:0007669"/>
    <property type="project" value="TreeGrafter"/>
</dbReference>
<reference evidence="9 10" key="1">
    <citation type="journal article" date="2018" name="Proc. Natl. Acad. Sci. U.S.A.">
        <title>Draft genome sequence of Camellia sinensis var. sinensis provides insights into the evolution of the tea genome and tea quality.</title>
        <authorList>
            <person name="Wei C."/>
            <person name="Yang H."/>
            <person name="Wang S."/>
            <person name="Zhao J."/>
            <person name="Liu C."/>
            <person name="Gao L."/>
            <person name="Xia E."/>
            <person name="Lu Y."/>
            <person name="Tai Y."/>
            <person name="She G."/>
            <person name="Sun J."/>
            <person name="Cao H."/>
            <person name="Tong W."/>
            <person name="Gao Q."/>
            <person name="Li Y."/>
            <person name="Deng W."/>
            <person name="Jiang X."/>
            <person name="Wang W."/>
            <person name="Chen Q."/>
            <person name="Zhang S."/>
            <person name="Li H."/>
            <person name="Wu J."/>
            <person name="Wang P."/>
            <person name="Li P."/>
            <person name="Shi C."/>
            <person name="Zheng F."/>
            <person name="Jian J."/>
            <person name="Huang B."/>
            <person name="Shan D."/>
            <person name="Shi M."/>
            <person name="Fang C."/>
            <person name="Yue Y."/>
            <person name="Li F."/>
            <person name="Li D."/>
            <person name="Wei S."/>
            <person name="Han B."/>
            <person name="Jiang C."/>
            <person name="Yin Y."/>
            <person name="Xia T."/>
            <person name="Zhang Z."/>
            <person name="Bennetzen J.L."/>
            <person name="Zhao S."/>
            <person name="Wan X."/>
        </authorList>
    </citation>
    <scope>NUCLEOTIDE SEQUENCE [LARGE SCALE GENOMIC DNA]</scope>
    <source>
        <strain evidence="10">cv. Shuchazao</strain>
        <tissue evidence="9">Leaf</tissue>
    </source>
</reference>
<accession>A0A4S4F2F5</accession>
<dbReference type="InterPro" id="IPR028307">
    <property type="entry name" value="Lin-54_fam"/>
</dbReference>
<dbReference type="InterPro" id="IPR033467">
    <property type="entry name" value="Tesmin/TSO1-like_CXC"/>
</dbReference>
<dbReference type="Pfam" id="PF03638">
    <property type="entry name" value="TCR"/>
    <property type="match status" value="2"/>
</dbReference>
<dbReference type="STRING" id="542762.A0A4S4F2F5"/>
<sequence length="693" mass="77067">MEREAEKPGFPPKKLARQLDFANQNGLSLKVAPLEKSKSQRKSKTELNLPPCRSPHSPLPEINSGCSSVQSHTDRELIDGATKEQKRCKCKQSRCLKLYCECFASGTYCNGCSCINCQNNVENEAAREIAMESTLERNPNAFKPKIIANSPHRTNDNEDEAKSTLPVVKHKGCHCKKSGCLKRYCECFQAKILCSENCKCVGCKNFRKCEERLALSNGSNTKSTAFIKQTNSAITDAVGFSGYRFSQKPRKRKYLDSFLGSNREGPPICRFTQDQQVVGSAALASSKIIYRSLLAGTIQQQDMRELCSALVLVSQTAKILADQNGSVNVQTVRENETASSLANRDGETCLKTPEIQNVMPNDYLVRDQENKTSNGDTHSGDAEIHKGVPMSPRTLSLLCDEKDMSFMPDDSSDQIKNHVSNTDVYAEQESLVLVKFQNCLNRLITRGNMKEDVKKLLVDWSMYVHELEYHDDAMLFHYAAYVGQLVTREAAQFSTAPAVGSRKKMKIEVRESTMVRPAEETPAVRLWNSNVDLVVPSFHTPSVYFYKPNGSINFFDAQTMKLGLSRALVPFYPMAGRLGRDEDGRIEIDCNAEGVLFVEAVTEACVDDFGDFAPTLELRQLIPTVDYSGGISSYPLLVLQVTYFKCGGVSLGVGMQHHVADGASGLHFVNTWSDMTHGLDLTIPPFIDRTLHI</sequence>
<keyword evidence="6" id="KW-0012">Acyltransferase</keyword>
<comment type="similarity">
    <text evidence="3">Belongs to the plant acyltransferase family.</text>
</comment>
<keyword evidence="10" id="KW-1185">Reference proteome</keyword>
<organism evidence="9 10">
    <name type="scientific">Camellia sinensis var. sinensis</name>
    <name type="common">China tea</name>
    <dbReference type="NCBI Taxonomy" id="542762"/>
    <lineage>
        <taxon>Eukaryota</taxon>
        <taxon>Viridiplantae</taxon>
        <taxon>Streptophyta</taxon>
        <taxon>Embryophyta</taxon>
        <taxon>Tracheophyta</taxon>
        <taxon>Spermatophyta</taxon>
        <taxon>Magnoliopsida</taxon>
        <taxon>eudicotyledons</taxon>
        <taxon>Gunneridae</taxon>
        <taxon>Pentapetalae</taxon>
        <taxon>asterids</taxon>
        <taxon>Ericales</taxon>
        <taxon>Theaceae</taxon>
        <taxon>Camellia</taxon>
    </lineage>
</organism>
<dbReference type="FunFam" id="3.30.559.10:FF:000015">
    <property type="entry name" value="Spermidine hydroxycinnamoyl transferase"/>
    <property type="match status" value="1"/>
</dbReference>
<evidence type="ECO:0000256" key="2">
    <source>
        <dbReference type="ARBA" id="ARBA00007267"/>
    </source>
</evidence>
<gene>
    <name evidence="9" type="ORF">TEA_019915</name>
</gene>
<dbReference type="InterPro" id="IPR023213">
    <property type="entry name" value="CAT-like_dom_sf"/>
</dbReference>
<evidence type="ECO:0000259" key="8">
    <source>
        <dbReference type="PROSITE" id="PS51634"/>
    </source>
</evidence>
<dbReference type="PROSITE" id="PS51634">
    <property type="entry name" value="CRC"/>
    <property type="match status" value="1"/>
</dbReference>
<feature type="region of interest" description="Disordered" evidence="7">
    <location>
        <begin position="32"/>
        <end position="54"/>
    </location>
</feature>
<evidence type="ECO:0000256" key="1">
    <source>
        <dbReference type="ARBA" id="ARBA00004123"/>
    </source>
</evidence>
<dbReference type="Gene3D" id="3.30.559.10">
    <property type="entry name" value="Chloramphenicol acetyltransferase-like domain"/>
    <property type="match status" value="1"/>
</dbReference>
<name>A0A4S4F2F5_CAMSN</name>
<protein>
    <recommendedName>
        <fullName evidence="8">CRC domain-containing protein</fullName>
    </recommendedName>
</protein>
<keyword evidence="4" id="KW-0808">Transferase</keyword>
<comment type="similarity">
    <text evidence="2">Belongs to the lin-54 family.</text>
</comment>
<evidence type="ECO:0000256" key="3">
    <source>
        <dbReference type="ARBA" id="ARBA00009861"/>
    </source>
</evidence>
<evidence type="ECO:0000256" key="7">
    <source>
        <dbReference type="SAM" id="MobiDB-lite"/>
    </source>
</evidence>
<dbReference type="PANTHER" id="PTHR12446:SF64">
    <property type="entry name" value="TESMIN_TSO1-LIKE CXC DOMAIN-CONTAINING PROTEIN"/>
    <property type="match status" value="1"/>
</dbReference>
<comment type="subcellular location">
    <subcellularLocation>
        <location evidence="1">Nucleus</location>
    </subcellularLocation>
</comment>
<evidence type="ECO:0000256" key="6">
    <source>
        <dbReference type="ARBA" id="ARBA00023315"/>
    </source>
</evidence>
<dbReference type="AlphaFoldDB" id="A0A4S4F2F5"/>
<evidence type="ECO:0000256" key="4">
    <source>
        <dbReference type="ARBA" id="ARBA00022679"/>
    </source>
</evidence>
<evidence type="ECO:0000313" key="9">
    <source>
        <dbReference type="EMBL" id="THG23085.1"/>
    </source>
</evidence>
<dbReference type="Pfam" id="PF02458">
    <property type="entry name" value="Transferase"/>
    <property type="match status" value="1"/>
</dbReference>
<dbReference type="SMART" id="SM01114">
    <property type="entry name" value="CXC"/>
    <property type="match status" value="2"/>
</dbReference>
<dbReference type="GO" id="GO:0016747">
    <property type="term" value="F:acyltransferase activity, transferring groups other than amino-acyl groups"/>
    <property type="evidence" value="ECO:0007669"/>
    <property type="project" value="UniProtKB-ARBA"/>
</dbReference>
<dbReference type="EMBL" id="SDRB02000524">
    <property type="protein sequence ID" value="THG23085.1"/>
    <property type="molecule type" value="Genomic_DNA"/>
</dbReference>
<keyword evidence="5" id="KW-0539">Nucleus</keyword>
<comment type="caution">
    <text evidence="9">The sequence shown here is derived from an EMBL/GenBank/DDBJ whole genome shotgun (WGS) entry which is preliminary data.</text>
</comment>
<proteinExistence type="inferred from homology"/>
<feature type="domain" description="CRC" evidence="8">
    <location>
        <begin position="84"/>
        <end position="208"/>
    </location>
</feature>
<dbReference type="GO" id="GO:0005634">
    <property type="term" value="C:nucleus"/>
    <property type="evidence" value="ECO:0007669"/>
    <property type="project" value="UniProtKB-SubCell"/>
</dbReference>
<dbReference type="Proteomes" id="UP000306102">
    <property type="component" value="Unassembled WGS sequence"/>
</dbReference>